<protein>
    <submittedName>
        <fullName evidence="1">Uncharacterized protein</fullName>
    </submittedName>
</protein>
<gene>
    <name evidence="1" type="ORF">BV97_04318</name>
</gene>
<sequence>MSGASSLSPLRARLCSRENTIRVAQRMMQAGIAVMVAPGDAMQPWRVIERTDLSASEVAARIALKRQEDLRCPA</sequence>
<dbReference type="Proteomes" id="UP000024329">
    <property type="component" value="Unassembled WGS sequence"/>
</dbReference>
<dbReference type="RefSeq" id="WP_036528612.1">
    <property type="nucleotide sequence ID" value="NZ_JFYZ01000032.1"/>
</dbReference>
<comment type="caution">
    <text evidence="1">The sequence shown here is derived from an EMBL/GenBank/DDBJ whole genome shotgun (WGS) entry which is preliminary data.</text>
</comment>
<dbReference type="AlphaFoldDB" id="A0A031JMD9"/>
<evidence type="ECO:0000313" key="2">
    <source>
        <dbReference type="Proteomes" id="UP000024329"/>
    </source>
</evidence>
<evidence type="ECO:0000313" key="1">
    <source>
        <dbReference type="EMBL" id="EZP77749.1"/>
    </source>
</evidence>
<dbReference type="EMBL" id="JFYZ01000032">
    <property type="protein sequence ID" value="EZP77749.1"/>
    <property type="molecule type" value="Genomic_DNA"/>
</dbReference>
<name>A0A031JMD9_9SPHN</name>
<organism evidence="1 2">
    <name type="scientific">Novosphingobium resinovorum</name>
    <dbReference type="NCBI Taxonomy" id="158500"/>
    <lineage>
        <taxon>Bacteria</taxon>
        <taxon>Pseudomonadati</taxon>
        <taxon>Pseudomonadota</taxon>
        <taxon>Alphaproteobacteria</taxon>
        <taxon>Sphingomonadales</taxon>
        <taxon>Sphingomonadaceae</taxon>
        <taxon>Novosphingobium</taxon>
    </lineage>
</organism>
<dbReference type="PATRIC" id="fig|158500.4.peg.4389"/>
<proteinExistence type="predicted"/>
<accession>A0A031JMD9</accession>
<reference evidence="1 2" key="1">
    <citation type="submission" date="2014-03" db="EMBL/GenBank/DDBJ databases">
        <title>Whole genome sequence of Novosphingobium resinovorum KF1.</title>
        <authorList>
            <person name="Gan H.M."/>
            <person name="Gan H.Y."/>
            <person name="Chew T.H."/>
            <person name="Savka M.A."/>
        </authorList>
    </citation>
    <scope>NUCLEOTIDE SEQUENCE [LARGE SCALE GENOMIC DNA]</scope>
    <source>
        <strain evidence="1 2">KF1</strain>
    </source>
</reference>